<keyword evidence="1" id="KW-1133">Transmembrane helix</keyword>
<gene>
    <name evidence="2" type="ORF">PLOB_00028336</name>
</gene>
<protein>
    <submittedName>
        <fullName evidence="2">Uncharacterized protein</fullName>
    </submittedName>
</protein>
<dbReference type="Proteomes" id="UP001159405">
    <property type="component" value="Unassembled WGS sequence"/>
</dbReference>
<feature type="transmembrane region" description="Helical" evidence="1">
    <location>
        <begin position="6"/>
        <end position="26"/>
    </location>
</feature>
<evidence type="ECO:0000313" key="2">
    <source>
        <dbReference type="EMBL" id="CAH3120893.1"/>
    </source>
</evidence>
<comment type="caution">
    <text evidence="2">The sequence shown here is derived from an EMBL/GenBank/DDBJ whole genome shotgun (WGS) entry which is preliminary data.</text>
</comment>
<evidence type="ECO:0000313" key="3">
    <source>
        <dbReference type="Proteomes" id="UP001159405"/>
    </source>
</evidence>
<keyword evidence="1" id="KW-0812">Transmembrane</keyword>
<sequence>MGARLPFIFVVLLIAVAVLDVFAGLIKVRPKRFQICEDSNGIKYSPGESFNVDDGRNPRHKCKCGKDGVPECHEYYIVPPKVPRPPPVFPPPPNFPPPPRAKRLTFQQDTKLFLIQRKSLSVQP</sequence>
<keyword evidence="3" id="KW-1185">Reference proteome</keyword>
<reference evidence="2 3" key="1">
    <citation type="submission" date="2022-05" db="EMBL/GenBank/DDBJ databases">
        <authorList>
            <consortium name="Genoscope - CEA"/>
            <person name="William W."/>
        </authorList>
    </citation>
    <scope>NUCLEOTIDE SEQUENCE [LARGE SCALE GENOMIC DNA]</scope>
</reference>
<organism evidence="2 3">
    <name type="scientific">Porites lobata</name>
    <dbReference type="NCBI Taxonomy" id="104759"/>
    <lineage>
        <taxon>Eukaryota</taxon>
        <taxon>Metazoa</taxon>
        <taxon>Cnidaria</taxon>
        <taxon>Anthozoa</taxon>
        <taxon>Hexacorallia</taxon>
        <taxon>Scleractinia</taxon>
        <taxon>Fungiina</taxon>
        <taxon>Poritidae</taxon>
        <taxon>Porites</taxon>
    </lineage>
</organism>
<evidence type="ECO:0000256" key="1">
    <source>
        <dbReference type="SAM" id="Phobius"/>
    </source>
</evidence>
<dbReference type="EMBL" id="CALNXK010000035">
    <property type="protein sequence ID" value="CAH3120893.1"/>
    <property type="molecule type" value="Genomic_DNA"/>
</dbReference>
<name>A0ABN8NST5_9CNID</name>
<accession>A0ABN8NST5</accession>
<keyword evidence="1" id="KW-0472">Membrane</keyword>
<proteinExistence type="predicted"/>